<proteinExistence type="predicted"/>
<reference evidence="2 3" key="1">
    <citation type="submission" date="2020-07" db="EMBL/GenBank/DDBJ databases">
        <title>Sequencing the genomes of 1000 actinobacteria strains.</title>
        <authorList>
            <person name="Klenk H.-P."/>
        </authorList>
    </citation>
    <scope>NUCLEOTIDE SEQUENCE [LARGE SCALE GENOMIC DNA]</scope>
    <source>
        <strain evidence="2 3">DSM 29531</strain>
    </source>
</reference>
<dbReference type="Gene3D" id="3.40.50.10420">
    <property type="entry name" value="NagB/RpiA/CoA transferase-like"/>
    <property type="match status" value="1"/>
</dbReference>
<dbReference type="PANTHER" id="PTHR43682:SF1">
    <property type="entry name" value="LACTATE UTILIZATION PROTEIN C"/>
    <property type="match status" value="1"/>
</dbReference>
<gene>
    <name evidence="2" type="ORF">HNR15_000201</name>
</gene>
<dbReference type="Proteomes" id="UP000571817">
    <property type="component" value="Unassembled WGS sequence"/>
</dbReference>
<name>A0A853D8E4_9MICO</name>
<organism evidence="2 3">
    <name type="scientific">Allobranchiibius huperziae</name>
    <dbReference type="NCBI Taxonomy" id="1874116"/>
    <lineage>
        <taxon>Bacteria</taxon>
        <taxon>Bacillati</taxon>
        <taxon>Actinomycetota</taxon>
        <taxon>Actinomycetes</taxon>
        <taxon>Micrococcales</taxon>
        <taxon>Dermacoccaceae</taxon>
        <taxon>Allobranchiibius</taxon>
    </lineage>
</organism>
<dbReference type="Pfam" id="PF02589">
    <property type="entry name" value="LUD_dom"/>
    <property type="match status" value="1"/>
</dbReference>
<dbReference type="InterPro" id="IPR024185">
    <property type="entry name" value="FTHF_cligase-like_sf"/>
</dbReference>
<feature type="domain" description="LUD" evidence="1">
    <location>
        <begin position="101"/>
        <end position="200"/>
    </location>
</feature>
<dbReference type="InterPro" id="IPR003741">
    <property type="entry name" value="LUD_dom"/>
</dbReference>
<keyword evidence="3" id="KW-1185">Reference proteome</keyword>
<dbReference type="AlphaFoldDB" id="A0A853D8E4"/>
<protein>
    <submittedName>
        <fullName evidence="2">L-lactate dehydrogenase complex protein LldG</fullName>
    </submittedName>
</protein>
<dbReference type="InterPro" id="IPR037171">
    <property type="entry name" value="NagB/RpiA_transferase-like"/>
</dbReference>
<dbReference type="SUPFAM" id="SSF100950">
    <property type="entry name" value="NagB/RpiA/CoA transferase-like"/>
    <property type="match status" value="1"/>
</dbReference>
<comment type="caution">
    <text evidence="2">The sequence shown here is derived from an EMBL/GenBank/DDBJ whole genome shotgun (WGS) entry which is preliminary data.</text>
</comment>
<dbReference type="EMBL" id="JACCFW010000001">
    <property type="protein sequence ID" value="NYJ73238.1"/>
    <property type="molecule type" value="Genomic_DNA"/>
</dbReference>
<dbReference type="PANTHER" id="PTHR43682">
    <property type="entry name" value="LACTATE UTILIZATION PROTEIN C"/>
    <property type="match status" value="1"/>
</dbReference>
<evidence type="ECO:0000259" key="1">
    <source>
        <dbReference type="Pfam" id="PF02589"/>
    </source>
</evidence>
<sequence>MMNARETILQRVRTALADRPAAPPVVRDYHRAGSRLADVDVFAERVADYRATVHRCGASVVQERLSDILRARSITEIVVPQGFPAEWVPTVRTADEPVSVEELDRISAVLTTCSLGIEQTGTIVLDAGPGQGPRVLTLVPDYHLVVVREDQVVAAVPDAVAALDATRPQTWISGPSATSDIELQRVEGVHGPRTLDVLLVASA</sequence>
<evidence type="ECO:0000313" key="2">
    <source>
        <dbReference type="EMBL" id="NYJ73238.1"/>
    </source>
</evidence>
<accession>A0A853D8E4</accession>
<evidence type="ECO:0000313" key="3">
    <source>
        <dbReference type="Proteomes" id="UP000571817"/>
    </source>
</evidence>